<evidence type="ECO:0000256" key="5">
    <source>
        <dbReference type="ARBA" id="ARBA00023125"/>
    </source>
</evidence>
<gene>
    <name evidence="9" type="ORF">LIER_22504</name>
</gene>
<organism evidence="9 10">
    <name type="scientific">Lithospermum erythrorhizon</name>
    <name type="common">Purple gromwell</name>
    <name type="synonym">Lithospermum officinale var. erythrorhizon</name>
    <dbReference type="NCBI Taxonomy" id="34254"/>
    <lineage>
        <taxon>Eukaryota</taxon>
        <taxon>Viridiplantae</taxon>
        <taxon>Streptophyta</taxon>
        <taxon>Embryophyta</taxon>
        <taxon>Tracheophyta</taxon>
        <taxon>Spermatophyta</taxon>
        <taxon>Magnoliopsida</taxon>
        <taxon>eudicotyledons</taxon>
        <taxon>Gunneridae</taxon>
        <taxon>Pentapetalae</taxon>
        <taxon>asterids</taxon>
        <taxon>lamiids</taxon>
        <taxon>Boraginales</taxon>
        <taxon>Boraginaceae</taxon>
        <taxon>Boraginoideae</taxon>
        <taxon>Lithospermeae</taxon>
        <taxon>Lithospermum</taxon>
    </lineage>
</organism>
<keyword evidence="1 6" id="KW-0479">Metal-binding</keyword>
<reference evidence="9 10" key="1">
    <citation type="submission" date="2024-01" db="EMBL/GenBank/DDBJ databases">
        <title>The complete chloroplast genome sequence of Lithospermum erythrorhizon: insights into the phylogenetic relationship among Boraginaceae species and the maternal lineages of purple gromwells.</title>
        <authorList>
            <person name="Okada T."/>
            <person name="Watanabe K."/>
        </authorList>
    </citation>
    <scope>NUCLEOTIDE SEQUENCE [LARGE SCALE GENOMIC DNA]</scope>
</reference>
<evidence type="ECO:0000256" key="3">
    <source>
        <dbReference type="ARBA" id="ARBA00022771"/>
    </source>
</evidence>
<comment type="caution">
    <text evidence="9">The sequence shown here is derived from an EMBL/GenBank/DDBJ whole genome shotgun (WGS) entry which is preliminary data.</text>
</comment>
<dbReference type="Proteomes" id="UP001454036">
    <property type="component" value="Unassembled WGS sequence"/>
</dbReference>
<sequence length="1564" mass="172227">MEPLPYHHHHQQRCRLPDHYHLPHHHHHVYLPPPPPPPFSFPYRCPPASPPRHPPTSYARESLHHYIDRFRYDSNDRNTYSKWPLHLPHDEREYNRYSVNKKPIQKKRALHRIQLGNRGDTSCISRNKNRREPSPVELDVSFKSNSLVAKAVATPVKRNDPPSCLGKTGSASTMVGKAAPPLSPNVKASASSQRKKRKKKKKKTTAAPSLEPNDVPAVSSISAGTIYSDSSAFCSQVETITLDLPAQACTSNNKYDSTMLPLECRPAHSSFQKLFDSSEHSSLSEFVSLENAYTGGSPKEMEPGQPSKKEMESPMHHVCQPADINDCSSTCDFGCTVTCPDPKCDRKDEDITHDYVIFSDAGLNEFSVSQSTLLPRNKPCENVPDVCGSRDTNTACEENGVVLSPGFLCNNNIGCNKSNFVLQNDLASDCPHKIVDQLAAPFQKGVGRESTDTVVSVDSLEVYSAANGRKRKSIVGDLPVTTGSCVGIETACNCCLTNVSSAKESNLDKNNSTSSLANFAGGPADVSLPDLLDDANEVSPRHGKKIKVNQRNDVCDTSLSHSDESAFANIPSLPVSSGRLIQDITLGASLKVVPNNNGSFKECREIDILSSLPCGDPEGSSAVSRTKNQLCNMAIVSDDNMEEPTNMVDLTDGSVHVEINLESSSPPPPCFPNRASTSNYIDAVVSTSPNDQSLMCPQDLSVSDGEDCKTSGSHSSCGMVHQNDKTLNIEILSVSDFEVDKIVDQATAVSPQIGYKTASNLPQGTGKINHSINSVWIKSNSGGNRLVTVKPRVYPSVPSRNTIATRKAGSLNYIARPRTWRRTNNISSSTITDPVTHSIVPQQSYTQKIVAGMHNTYVRKGNSLVRKSSPIRTTSKGVYAPTANDINSCLDNLEKVMELDPKECHTDTDTSLATGRHGTTVKMPKLLSICDGFRMPSSSALTLNGDAFLPGLDLSDNVAPVTSLNPLDLTAKTDNVNSKNAVKPSGVLTCQTGSVRKLEGKSIMVEKDCGQKIMYVKRRRNQLVAAMGTGGTAVPCGRKKRASSPNGYYKRRKNQLVRTSPENHVAKCIAAASGSQNEEHERVKLSGNGKGNLLNSSVWRLYDTKSSKADASSVCSFRAWHHFPWKRPTYLRHFMSTLNGSSLSILSQKLLSRSKATVYTRSTDGFSLRRSKVLSVGGSNLKWSKSTERKLKKADEEVTLAVAAGSKGINEQKMDPSAVLNKRNLVSRKRIFRIGSQRYKMDPTKKTLHRITHEEDKLQSVPQAADNGRKSYVPRKLFFGNDEYVRIGNGNQLVRDPKKRTRSLASEKVRWSLHTVRLRLAKKKKYCQFFTRFGQCNKDDGKCPYIHDPSKIAVCTKFLNGSCSKQNCNLTHEVIPERMPDCSYFLQGLCSNKSCPYRHVHVHPSSLVCEGFLKGFCASGNQCRKKHTYVCPIFEATGECPQGSKCKLHHPKKRSQTKKPLKEQKKGHGRYFVPGHIETSECTISKMLSERCNDDILYEDGRIADFISLTVNDGEVGRTIGMINEQASDFAPPEAQVSDLEDLIRPIRLMSKINQPLSSDSLKM</sequence>
<keyword evidence="2" id="KW-0677">Repeat</keyword>
<feature type="zinc finger region" description="C3H1-type" evidence="6">
    <location>
        <begin position="1425"/>
        <end position="1453"/>
    </location>
</feature>
<dbReference type="GO" id="GO:0003677">
    <property type="term" value="F:DNA binding"/>
    <property type="evidence" value="ECO:0007669"/>
    <property type="project" value="UniProtKB-KW"/>
</dbReference>
<keyword evidence="4 6" id="KW-0862">Zinc</keyword>
<feature type="zinc finger region" description="C3H1-type" evidence="6">
    <location>
        <begin position="1376"/>
        <end position="1402"/>
    </location>
</feature>
<evidence type="ECO:0000313" key="10">
    <source>
        <dbReference type="Proteomes" id="UP001454036"/>
    </source>
</evidence>
<feature type="compositionally biased region" description="Basic residues" evidence="7">
    <location>
        <begin position="193"/>
        <end position="204"/>
    </location>
</feature>
<feature type="domain" description="C3H1-type" evidence="8">
    <location>
        <begin position="1321"/>
        <end position="1350"/>
    </location>
</feature>
<keyword evidence="5" id="KW-0238">DNA-binding</keyword>
<dbReference type="GO" id="GO:0005634">
    <property type="term" value="C:nucleus"/>
    <property type="evidence" value="ECO:0007669"/>
    <property type="project" value="TreeGrafter"/>
</dbReference>
<evidence type="ECO:0000256" key="4">
    <source>
        <dbReference type="ARBA" id="ARBA00022833"/>
    </source>
</evidence>
<dbReference type="PANTHER" id="PTHR46156:SF1">
    <property type="entry name" value="ZINC FINGER CCCH DOMAIN-CONTAINING PROTEIN 3"/>
    <property type="match status" value="1"/>
</dbReference>
<protein>
    <recommendedName>
        <fullName evidence="8">C3H1-type domain-containing protein</fullName>
    </recommendedName>
</protein>
<proteinExistence type="predicted"/>
<feature type="domain" description="C3H1-type" evidence="8">
    <location>
        <begin position="1376"/>
        <end position="1402"/>
    </location>
</feature>
<dbReference type="SMART" id="SM00356">
    <property type="entry name" value="ZnF_C3H1"/>
    <property type="match status" value="5"/>
</dbReference>
<dbReference type="GO" id="GO:0008270">
    <property type="term" value="F:zinc ion binding"/>
    <property type="evidence" value="ECO:0007669"/>
    <property type="project" value="UniProtKB-KW"/>
</dbReference>
<evidence type="ECO:0000256" key="2">
    <source>
        <dbReference type="ARBA" id="ARBA00022737"/>
    </source>
</evidence>
<feature type="zinc finger region" description="C3H1-type" evidence="6">
    <location>
        <begin position="1321"/>
        <end position="1350"/>
    </location>
</feature>
<feature type="compositionally biased region" description="Basic and acidic residues" evidence="7">
    <location>
        <begin position="299"/>
        <end position="312"/>
    </location>
</feature>
<feature type="compositionally biased region" description="Basic residues" evidence="7">
    <location>
        <begin position="1446"/>
        <end position="1459"/>
    </location>
</feature>
<dbReference type="Gene3D" id="4.10.1000.10">
    <property type="entry name" value="Zinc finger, CCCH-type"/>
    <property type="match status" value="2"/>
</dbReference>
<dbReference type="FunFam" id="4.10.1000.10:FF:000022">
    <property type="entry name" value="Zinc finger CCCH domain-containing protein 7"/>
    <property type="match status" value="1"/>
</dbReference>
<feature type="region of interest" description="Disordered" evidence="7">
    <location>
        <begin position="156"/>
        <end position="216"/>
    </location>
</feature>
<evidence type="ECO:0000256" key="6">
    <source>
        <dbReference type="PROSITE-ProRule" id="PRU00723"/>
    </source>
</evidence>
<dbReference type="FunFam" id="4.10.1000.10:FF:000008">
    <property type="entry name" value="zinc finger CCCH domain-containing protein 3"/>
    <property type="match status" value="1"/>
</dbReference>
<dbReference type="InterPro" id="IPR000571">
    <property type="entry name" value="Znf_CCCH"/>
</dbReference>
<keyword evidence="3 6" id="KW-0863">Zinc-finger</keyword>
<feature type="domain" description="C3H1-type" evidence="8">
    <location>
        <begin position="1425"/>
        <end position="1453"/>
    </location>
</feature>
<dbReference type="PROSITE" id="PS50103">
    <property type="entry name" value="ZF_C3H1"/>
    <property type="match status" value="3"/>
</dbReference>
<evidence type="ECO:0000313" key="9">
    <source>
        <dbReference type="EMBL" id="GAA0167616.1"/>
    </source>
</evidence>
<dbReference type="EMBL" id="BAABME010006158">
    <property type="protein sequence ID" value="GAA0167616.1"/>
    <property type="molecule type" value="Genomic_DNA"/>
</dbReference>
<accession>A0AAV3QX91</accession>
<keyword evidence="10" id="KW-1185">Reference proteome</keyword>
<dbReference type="PANTHER" id="PTHR46156">
    <property type="entry name" value="CCCH ZINGC FINGER"/>
    <property type="match status" value="1"/>
</dbReference>
<name>A0AAV3QX91_LITER</name>
<feature type="region of interest" description="Disordered" evidence="7">
    <location>
        <begin position="293"/>
        <end position="312"/>
    </location>
</feature>
<feature type="region of interest" description="Disordered" evidence="7">
    <location>
        <begin position="1444"/>
        <end position="1467"/>
    </location>
</feature>
<evidence type="ECO:0000256" key="1">
    <source>
        <dbReference type="ARBA" id="ARBA00022723"/>
    </source>
</evidence>
<evidence type="ECO:0000259" key="8">
    <source>
        <dbReference type="PROSITE" id="PS50103"/>
    </source>
</evidence>
<evidence type="ECO:0000256" key="7">
    <source>
        <dbReference type="SAM" id="MobiDB-lite"/>
    </source>
</evidence>